<name>A0AAD1QXR2_PELCU</name>
<evidence type="ECO:0000256" key="7">
    <source>
        <dbReference type="PROSITE-ProRule" id="PRU01375"/>
    </source>
</evidence>
<evidence type="ECO:0000256" key="5">
    <source>
        <dbReference type="ARBA" id="ARBA00022734"/>
    </source>
</evidence>
<keyword evidence="3" id="KW-0964">Secreted</keyword>
<keyword evidence="10" id="KW-1185">Reference proteome</keyword>
<keyword evidence="4" id="KW-0732">Signal</keyword>
<feature type="domain" description="ILEI/PANDER" evidence="8">
    <location>
        <begin position="110"/>
        <end position="199"/>
    </location>
</feature>
<keyword evidence="6" id="KW-1015">Disulfide bond</keyword>
<evidence type="ECO:0000313" key="10">
    <source>
        <dbReference type="Proteomes" id="UP001295444"/>
    </source>
</evidence>
<evidence type="ECO:0000256" key="1">
    <source>
        <dbReference type="ARBA" id="ARBA00004613"/>
    </source>
</evidence>
<dbReference type="PANTHER" id="PTHR14592">
    <property type="entry name" value="UNCHARACTERIZED FAM3"/>
    <property type="match status" value="1"/>
</dbReference>
<evidence type="ECO:0000256" key="3">
    <source>
        <dbReference type="ARBA" id="ARBA00022525"/>
    </source>
</evidence>
<dbReference type="GO" id="GO:0005576">
    <property type="term" value="C:extracellular region"/>
    <property type="evidence" value="ECO:0007669"/>
    <property type="project" value="UniProtKB-SubCell"/>
</dbReference>
<dbReference type="PROSITE" id="PS52031">
    <property type="entry name" value="GG_LECTIN"/>
    <property type="match status" value="1"/>
</dbReference>
<reference evidence="9" key="1">
    <citation type="submission" date="2022-03" db="EMBL/GenBank/DDBJ databases">
        <authorList>
            <person name="Alioto T."/>
            <person name="Alioto T."/>
            <person name="Gomez Garrido J."/>
        </authorList>
    </citation>
    <scope>NUCLEOTIDE SEQUENCE</scope>
</reference>
<dbReference type="AlphaFoldDB" id="A0AAD1QXR2"/>
<comment type="subcellular location">
    <subcellularLocation>
        <location evidence="1">Secreted</location>
    </subcellularLocation>
</comment>
<evidence type="ECO:0000313" key="9">
    <source>
        <dbReference type="EMBL" id="CAH2219121.1"/>
    </source>
</evidence>
<evidence type="ECO:0000256" key="6">
    <source>
        <dbReference type="ARBA" id="ARBA00023157"/>
    </source>
</evidence>
<accession>A0AAD1QXR2</accession>
<organism evidence="9 10">
    <name type="scientific">Pelobates cultripes</name>
    <name type="common">Western spadefoot toad</name>
    <dbReference type="NCBI Taxonomy" id="61616"/>
    <lineage>
        <taxon>Eukaryota</taxon>
        <taxon>Metazoa</taxon>
        <taxon>Chordata</taxon>
        <taxon>Craniata</taxon>
        <taxon>Vertebrata</taxon>
        <taxon>Euteleostomi</taxon>
        <taxon>Amphibia</taxon>
        <taxon>Batrachia</taxon>
        <taxon>Anura</taxon>
        <taxon>Pelobatoidea</taxon>
        <taxon>Pelobatidae</taxon>
        <taxon>Pelobates</taxon>
    </lineage>
</organism>
<keyword evidence="5 7" id="KW-0430">Lectin</keyword>
<proteinExistence type="inferred from homology"/>
<evidence type="ECO:0000256" key="4">
    <source>
        <dbReference type="ARBA" id="ARBA00022729"/>
    </source>
</evidence>
<dbReference type="Pfam" id="PF15711">
    <property type="entry name" value="ILEI"/>
    <property type="match status" value="1"/>
</dbReference>
<dbReference type="EMBL" id="OW240912">
    <property type="protein sequence ID" value="CAH2219121.1"/>
    <property type="molecule type" value="Genomic_DNA"/>
</dbReference>
<dbReference type="InterPro" id="IPR039477">
    <property type="entry name" value="ILEI/PANDER_dom"/>
</dbReference>
<sequence>MVNYRFLSSNTVKLVGLLCASVCAWYLGYLFAEILPEDSIQTAIGSMQQVGMRPVLKAPAPKKQKCGVWTPCPNDELPYLMRSGGGKDVRPIICLNDEYYLGGSKQNGDRGINIVVINHDTWKATDTKTFDMYEGEFSGPMVEFIKNIPEKSLIMISSHDDASTKLSEDAKKVFEALGSKEIRNIKFRSAWVFLAVKGAKLPEYLEKEKINHSENNRNRYSGWPSEIQIDGCIPKN</sequence>
<comment type="similarity">
    <text evidence="2">Belongs to the FAM3 family.</text>
</comment>
<protein>
    <recommendedName>
        <fullName evidence="8">ILEI/PANDER domain-containing protein</fullName>
    </recommendedName>
</protein>
<gene>
    <name evidence="9" type="ORF">PECUL_23A008333</name>
</gene>
<evidence type="ECO:0000259" key="8">
    <source>
        <dbReference type="Pfam" id="PF15711"/>
    </source>
</evidence>
<dbReference type="Proteomes" id="UP001295444">
    <property type="component" value="Chromosome 01"/>
</dbReference>
<dbReference type="InterPro" id="IPR039220">
    <property type="entry name" value="FAM3"/>
</dbReference>
<dbReference type="GO" id="GO:0030246">
    <property type="term" value="F:carbohydrate binding"/>
    <property type="evidence" value="ECO:0007669"/>
    <property type="project" value="UniProtKB-UniRule"/>
</dbReference>
<evidence type="ECO:0000256" key="2">
    <source>
        <dbReference type="ARBA" id="ARBA00010905"/>
    </source>
</evidence>